<dbReference type="Proteomes" id="UP001556367">
    <property type="component" value="Unassembled WGS sequence"/>
</dbReference>
<dbReference type="InterPro" id="IPR001680">
    <property type="entry name" value="WD40_rpt"/>
</dbReference>
<name>A0ABR3JWS6_9AGAR</name>
<proteinExistence type="predicted"/>
<dbReference type="Gene3D" id="2.130.10.10">
    <property type="entry name" value="YVTN repeat-like/Quinoprotein amine dehydrogenase"/>
    <property type="match status" value="1"/>
</dbReference>
<keyword evidence="7" id="KW-1185">Reference proteome</keyword>
<dbReference type="Pfam" id="PF00400">
    <property type="entry name" value="WD40"/>
    <property type="match status" value="1"/>
</dbReference>
<evidence type="ECO:0000256" key="3">
    <source>
        <dbReference type="PROSITE-ProRule" id="PRU00221"/>
    </source>
</evidence>
<protein>
    <recommendedName>
        <fullName evidence="5">T6SS Phospholipase effector Tle1-like catalytic domain-containing protein</fullName>
    </recommendedName>
</protein>
<evidence type="ECO:0000313" key="7">
    <source>
        <dbReference type="Proteomes" id="UP001556367"/>
    </source>
</evidence>
<dbReference type="Pfam" id="PF09994">
    <property type="entry name" value="T6SS_Tle1-like_cat"/>
    <property type="match status" value="1"/>
</dbReference>
<dbReference type="SMART" id="SM00320">
    <property type="entry name" value="WD40"/>
    <property type="match status" value="1"/>
</dbReference>
<organism evidence="6 7">
    <name type="scientific">Hohenbuehelia grisea</name>
    <dbReference type="NCBI Taxonomy" id="104357"/>
    <lineage>
        <taxon>Eukaryota</taxon>
        <taxon>Fungi</taxon>
        <taxon>Dikarya</taxon>
        <taxon>Basidiomycota</taxon>
        <taxon>Agaricomycotina</taxon>
        <taxon>Agaricomycetes</taxon>
        <taxon>Agaricomycetidae</taxon>
        <taxon>Agaricales</taxon>
        <taxon>Pleurotineae</taxon>
        <taxon>Pleurotaceae</taxon>
        <taxon>Hohenbuehelia</taxon>
    </lineage>
</organism>
<dbReference type="PROSITE" id="PS00678">
    <property type="entry name" value="WD_REPEATS_1"/>
    <property type="match status" value="1"/>
</dbReference>
<dbReference type="InterPro" id="IPR036322">
    <property type="entry name" value="WD40_repeat_dom_sf"/>
</dbReference>
<evidence type="ECO:0000259" key="5">
    <source>
        <dbReference type="Pfam" id="PF09994"/>
    </source>
</evidence>
<comment type="caution">
    <text evidence="6">The sequence shown here is derived from an EMBL/GenBank/DDBJ whole genome shotgun (WGS) entry which is preliminary data.</text>
</comment>
<reference evidence="7" key="1">
    <citation type="submission" date="2024-06" db="EMBL/GenBank/DDBJ databases">
        <title>Multi-omics analyses provide insights into the biosynthesis of the anticancer antibiotic pleurotin in Hohenbuehelia grisea.</title>
        <authorList>
            <person name="Weaver J.A."/>
            <person name="Alberti F."/>
        </authorList>
    </citation>
    <scope>NUCLEOTIDE SEQUENCE [LARGE SCALE GENOMIC DNA]</scope>
    <source>
        <strain evidence="7">T-177</strain>
    </source>
</reference>
<evidence type="ECO:0000256" key="4">
    <source>
        <dbReference type="SAM" id="MobiDB-lite"/>
    </source>
</evidence>
<evidence type="ECO:0000313" key="6">
    <source>
        <dbReference type="EMBL" id="KAL0959578.1"/>
    </source>
</evidence>
<dbReference type="PROSITE" id="PS50294">
    <property type="entry name" value="WD_REPEATS_REGION"/>
    <property type="match status" value="1"/>
</dbReference>
<dbReference type="InterPro" id="IPR015943">
    <property type="entry name" value="WD40/YVTN_repeat-like_dom_sf"/>
</dbReference>
<dbReference type="InterPro" id="IPR018712">
    <property type="entry name" value="Tle1-like_cat"/>
</dbReference>
<dbReference type="PROSITE" id="PS50082">
    <property type="entry name" value="WD_REPEATS_2"/>
    <property type="match status" value="1"/>
</dbReference>
<feature type="compositionally biased region" description="Polar residues" evidence="4">
    <location>
        <begin position="15"/>
        <end position="24"/>
    </location>
</feature>
<feature type="region of interest" description="Disordered" evidence="4">
    <location>
        <begin position="1"/>
        <end position="66"/>
    </location>
</feature>
<dbReference type="PANTHER" id="PTHR33840">
    <property type="match status" value="1"/>
</dbReference>
<dbReference type="PANTHER" id="PTHR33840:SF1">
    <property type="entry name" value="TLE1 PHOSPHOLIPASE DOMAIN-CONTAINING PROTEIN"/>
    <property type="match status" value="1"/>
</dbReference>
<keyword evidence="1 3" id="KW-0853">WD repeat</keyword>
<feature type="compositionally biased region" description="Basic and acidic residues" evidence="4">
    <location>
        <begin position="53"/>
        <end position="66"/>
    </location>
</feature>
<feature type="compositionally biased region" description="Basic and acidic residues" evidence="4">
    <location>
        <begin position="34"/>
        <end position="44"/>
    </location>
</feature>
<evidence type="ECO:0000256" key="1">
    <source>
        <dbReference type="ARBA" id="ARBA00022574"/>
    </source>
</evidence>
<accession>A0ABR3JWS6</accession>
<feature type="repeat" description="WD" evidence="3">
    <location>
        <begin position="647"/>
        <end position="688"/>
    </location>
</feature>
<dbReference type="EMBL" id="JASNQZ010000002">
    <property type="protein sequence ID" value="KAL0959578.1"/>
    <property type="molecule type" value="Genomic_DNA"/>
</dbReference>
<dbReference type="SUPFAM" id="SSF50978">
    <property type="entry name" value="WD40 repeat-like"/>
    <property type="match status" value="1"/>
</dbReference>
<dbReference type="InterPro" id="IPR019775">
    <property type="entry name" value="WD40_repeat_CS"/>
</dbReference>
<evidence type="ECO:0000256" key="2">
    <source>
        <dbReference type="ARBA" id="ARBA00022737"/>
    </source>
</evidence>
<sequence>MASSLPLSPDLRPSTGTPSSQNSRMDAAPQASDGPDRFEIRSDQPAESTSEGLRSRQGDPVNHERVASTSCTVHSVNANNLVVCLDGTANQFSVKNTNIVELYGSLDKSDKQLTYYNSGIGTYVKESWWLKAALQQADHTIDMMIAWHFKRSVLKVYQWLSENYVNGDRIFIYGFSRGAYQARVIAGMIERVGLVHKGNNDQIAFAYELYIATIEGSRRNQPASQAFKSDGISQVPVSESDFSVPKDSRSVRKAKRHCIRFKETLSRENVKVHFVGAWDTVSSIGVFRGQSLPETTTGMGHVCAFRHALALDERRVKFLPEYASGGIGTATGSNVKEVWFAGTHSDIGGGNVENMELDKFGPALRWMIYESIQHGLRIGLYSPKVPFKDEFEMPNRFERWYRHVRGHAIKVASSMGLQKRGEEIDTKARATSDAGPWSTIDRPTRSLRGLWWALEFAFMRRLVYTDQESTTHWPNCGRPRVVHREQLVHRSVFDAIGRAENAYLPRARISDGTDWKNEELEQLMCEDDPYLSVGRLLPELRSGLHQLPSVTANALLDHASRDIGLRSIVESPGSLDIIFSCLEATVNPDKYQNLFDLLTATLSTFPRQPITDRKFSYTRINKIFSVTSADCKSKSNQTLDNIGQWPFYGNTSPIISIALSEDASCLASGSADGTIFIWNAQTGDPIGEPLKGHTSTALRTRQFAFGTEKSAGKRQSRFVDTMRKLTASLGLTQILL</sequence>
<feature type="domain" description="T6SS Phospholipase effector Tle1-like catalytic" evidence="5">
    <location>
        <begin position="80"/>
        <end position="369"/>
    </location>
</feature>
<gene>
    <name evidence="6" type="ORF">HGRIS_011288</name>
</gene>
<feature type="compositionally biased region" description="Low complexity" evidence="4">
    <location>
        <begin position="1"/>
        <end position="14"/>
    </location>
</feature>
<keyword evidence="2" id="KW-0677">Repeat</keyword>